<evidence type="ECO:0008006" key="4">
    <source>
        <dbReference type="Google" id="ProtNLM"/>
    </source>
</evidence>
<evidence type="ECO:0000256" key="1">
    <source>
        <dbReference type="SAM" id="Phobius"/>
    </source>
</evidence>
<sequence length="72" mass="8103">MKNYMKLALIYILIGAFFIYWAMTHSPNASLGTIVKNELGGSYTMSSNSYYLTLFVGAVAAVFGVWKLIRRK</sequence>
<keyword evidence="3" id="KW-1185">Reference proteome</keyword>
<dbReference type="RefSeq" id="WP_262309664.1">
    <property type="nucleotide sequence ID" value="NZ_CP106679.1"/>
</dbReference>
<organism evidence="2 3">
    <name type="scientific">Reichenbachiella agarivorans</name>
    <dbReference type="NCBI Taxonomy" id="2979464"/>
    <lineage>
        <taxon>Bacteria</taxon>
        <taxon>Pseudomonadati</taxon>
        <taxon>Bacteroidota</taxon>
        <taxon>Cytophagia</taxon>
        <taxon>Cytophagales</taxon>
        <taxon>Reichenbachiellaceae</taxon>
        <taxon>Reichenbachiella</taxon>
    </lineage>
</organism>
<keyword evidence="1" id="KW-0812">Transmembrane</keyword>
<dbReference type="EMBL" id="CP106679">
    <property type="protein sequence ID" value="UXP32228.1"/>
    <property type="molecule type" value="Genomic_DNA"/>
</dbReference>
<evidence type="ECO:0000313" key="2">
    <source>
        <dbReference type="EMBL" id="UXP32228.1"/>
    </source>
</evidence>
<feature type="transmembrane region" description="Helical" evidence="1">
    <location>
        <begin position="49"/>
        <end position="69"/>
    </location>
</feature>
<name>A0ABY6CS03_9BACT</name>
<proteinExistence type="predicted"/>
<reference evidence="2" key="1">
    <citation type="submission" date="2022-09" db="EMBL/GenBank/DDBJ databases">
        <title>Comparative genomics and taxonomic characterization of three novel marine species of genus Reichenbachiella exhibiting antioxidant and polysaccharide degradation activities.</title>
        <authorList>
            <person name="Muhammad N."/>
            <person name="Lee Y.-J."/>
            <person name="Ko J."/>
            <person name="Kim S.-G."/>
        </authorList>
    </citation>
    <scope>NUCLEOTIDE SEQUENCE</scope>
    <source>
        <strain evidence="2">BKB1-1</strain>
    </source>
</reference>
<feature type="transmembrane region" description="Helical" evidence="1">
    <location>
        <begin position="7"/>
        <end position="23"/>
    </location>
</feature>
<keyword evidence="1" id="KW-0472">Membrane</keyword>
<protein>
    <recommendedName>
        <fullName evidence="4">LPXTG-motif cell wall anchor domain-containing protein</fullName>
    </recommendedName>
</protein>
<accession>A0ABY6CS03</accession>
<dbReference type="Proteomes" id="UP001065174">
    <property type="component" value="Chromosome"/>
</dbReference>
<gene>
    <name evidence="2" type="ORF">N6H18_17960</name>
</gene>
<keyword evidence="1" id="KW-1133">Transmembrane helix</keyword>
<evidence type="ECO:0000313" key="3">
    <source>
        <dbReference type="Proteomes" id="UP001065174"/>
    </source>
</evidence>